<dbReference type="VEuPathDB" id="FungiDB:CTRG_00080"/>
<evidence type="ECO:0000313" key="9">
    <source>
        <dbReference type="Proteomes" id="UP000002037"/>
    </source>
</evidence>
<dbReference type="InterPro" id="IPR035983">
    <property type="entry name" value="Hect_E3_ubiquitin_ligase"/>
</dbReference>
<evidence type="ECO:0000256" key="1">
    <source>
        <dbReference type="ARBA" id="ARBA00000885"/>
    </source>
</evidence>
<dbReference type="RefSeq" id="XP_002545299.1">
    <property type="nucleotide sequence ID" value="XM_002545253.1"/>
</dbReference>
<dbReference type="KEGG" id="ctp:CTRG_00080"/>
<dbReference type="AlphaFoldDB" id="C5M1Z1"/>
<feature type="active site" description="Glycyl thioester intermediate" evidence="5">
    <location>
        <position position="930"/>
    </location>
</feature>
<keyword evidence="3" id="KW-0808">Transferase</keyword>
<dbReference type="FunFam" id="3.30.2410.10:FF:000011">
    <property type="entry name" value="Putative Ubiquitin-protein ligase E3C"/>
    <property type="match status" value="1"/>
</dbReference>
<keyword evidence="4 5" id="KW-0833">Ubl conjugation pathway</keyword>
<evidence type="ECO:0000256" key="4">
    <source>
        <dbReference type="ARBA" id="ARBA00022786"/>
    </source>
</evidence>
<feature type="coiled-coil region" evidence="6">
    <location>
        <begin position="26"/>
        <end position="53"/>
    </location>
</feature>
<dbReference type="GO" id="GO:0006511">
    <property type="term" value="P:ubiquitin-dependent protein catabolic process"/>
    <property type="evidence" value="ECO:0007669"/>
    <property type="project" value="TreeGrafter"/>
</dbReference>
<evidence type="ECO:0000256" key="3">
    <source>
        <dbReference type="ARBA" id="ARBA00022679"/>
    </source>
</evidence>
<dbReference type="STRING" id="294747.C5M1Z1"/>
<dbReference type="SUPFAM" id="SSF56204">
    <property type="entry name" value="Hect, E3 ligase catalytic domain"/>
    <property type="match status" value="1"/>
</dbReference>
<dbReference type="InterPro" id="IPR044611">
    <property type="entry name" value="E3A/B/C-like"/>
</dbReference>
<dbReference type="EMBL" id="GG692395">
    <property type="protein sequence ID" value="EER35341.1"/>
    <property type="molecule type" value="Genomic_DNA"/>
</dbReference>
<dbReference type="Gene3D" id="3.30.2410.10">
    <property type="entry name" value="Hect, E3 ligase catalytic domain"/>
    <property type="match status" value="1"/>
</dbReference>
<dbReference type="Proteomes" id="UP000002037">
    <property type="component" value="Unassembled WGS sequence"/>
</dbReference>
<sequence>MLNFSGQTKRRVVNLGNRKQGFGNKNFLEQSRLQRQERELAKAKEKAALVIQNHIRRYLDLKQNSEEIITSWINYGINSNEAWNSWLIQFVILSKWYLLKQKEVVISQVLKVLNGRLSDPPYGIRDTEVDGLIQALNKLFNSATSITVKGEIVTGLELLISNHGAVRVDNVASNLVEYIKQHELTPEELDYVVSLIFRINVLDSTNAFFDVLTLDVFDKPVTEYLRVLRYEVVTNEQTFLKFSQEELITILSNFLILHGKEEFIEEDFVFIGSILEHVYCVLKLQDEDDMDEDIDSNITSPVVNITEKISDSLDKLYSQGFVQGTVDLLKTKDSTSRALALKILPELINLYPPLKGKICMLLSIIPNCYTWFFDTMKQHELMTMFLTTTNDYIKTEELEKFDKHSMDLFWQTLFLFEESYSYWLIVSNDLESFNDDKLPLEDVKQFLKFLKTFALTLIFASDRTVFPQYDNLKSISIVLLNQLYTKNLRMKFLPRDFWFPKQLVFNVDLLLSLIAEEEEKRIMAHDEDYMDSDPVRKSKPSTPKDVVTKLEVLKKLPFFISFRDRVKVFQALIELDKQRSIDTNPFSFEETKLHAKINRDTILEDAFHAFHRQGSNFKNRIQVEFFNEYGREIGIDGGGITKEFLTSVVKEGFNPDNAYELFKETLTDNQIYPNDKIYEIMHAGMDQEFQQEKLEYIRFLGMIIGKCLYEHVLIDVSFAPFFLNKWCNDSMKNSINDLSYLDHELFVNLMKLTKMSSEELESLDLTFSVDISLDGKGYTFDLLPNGRNVKVDSTNILNYMHQMANFKLNQSLKLQTKYFLEGLYSMISSSWLSMFDCFELQMLISGGKSDINIEDWKNNVEYGGYSDDDPSIKMFWEIVEEMTPEERFKLIKFVTSVRRAPLLGFGALYPKFGIRNSGQGLLRLPTASTCVNLLKLPDYKDKKVMKEKLLYAINTDAGFDLS</sequence>
<dbReference type="PROSITE" id="PS50237">
    <property type="entry name" value="HECT"/>
    <property type="match status" value="1"/>
</dbReference>
<dbReference type="HOGENOM" id="CLU_002173_2_3_1"/>
<dbReference type="GO" id="GO:0061630">
    <property type="term" value="F:ubiquitin protein ligase activity"/>
    <property type="evidence" value="ECO:0007669"/>
    <property type="project" value="UniProtKB-EC"/>
</dbReference>
<comment type="catalytic activity">
    <reaction evidence="1">
        <text>S-ubiquitinyl-[E2 ubiquitin-conjugating enzyme]-L-cysteine + [acceptor protein]-L-lysine = [E2 ubiquitin-conjugating enzyme]-L-cysteine + N(6)-ubiquitinyl-[acceptor protein]-L-lysine.</text>
        <dbReference type="EC" id="2.3.2.26"/>
    </reaction>
</comment>
<dbReference type="OrthoDB" id="8068875at2759"/>
<keyword evidence="6" id="KW-0175">Coiled coil</keyword>
<dbReference type="eggNOG" id="KOG0942">
    <property type="taxonomic scope" value="Eukaryota"/>
</dbReference>
<dbReference type="PANTHER" id="PTHR45700">
    <property type="entry name" value="UBIQUITIN-PROTEIN LIGASE E3C"/>
    <property type="match status" value="1"/>
</dbReference>
<dbReference type="GO" id="GO:0000209">
    <property type="term" value="P:protein polyubiquitination"/>
    <property type="evidence" value="ECO:0007669"/>
    <property type="project" value="InterPro"/>
</dbReference>
<dbReference type="PANTHER" id="PTHR45700:SF2">
    <property type="entry name" value="UBIQUITIN-PROTEIN LIGASE E3C"/>
    <property type="match status" value="1"/>
</dbReference>
<dbReference type="InterPro" id="IPR000569">
    <property type="entry name" value="HECT_dom"/>
</dbReference>
<evidence type="ECO:0000259" key="7">
    <source>
        <dbReference type="PROSITE" id="PS50237"/>
    </source>
</evidence>
<evidence type="ECO:0000256" key="2">
    <source>
        <dbReference type="ARBA" id="ARBA00012485"/>
    </source>
</evidence>
<proteinExistence type="predicted"/>
<keyword evidence="9" id="KW-1185">Reference proteome</keyword>
<dbReference type="InterPro" id="IPR016024">
    <property type="entry name" value="ARM-type_fold"/>
</dbReference>
<name>C5M1Z1_CANTT</name>
<accession>C5M1Z1</accession>
<dbReference type="GeneID" id="8301185"/>
<gene>
    <name evidence="8" type="ORF">CTRG_00080</name>
</gene>
<dbReference type="Pfam" id="PF00632">
    <property type="entry name" value="HECT"/>
    <property type="match status" value="1"/>
</dbReference>
<feature type="domain" description="HECT" evidence="7">
    <location>
        <begin position="613"/>
        <end position="962"/>
    </location>
</feature>
<reference evidence="8 9" key="1">
    <citation type="journal article" date="2009" name="Nature">
        <title>Evolution of pathogenicity and sexual reproduction in eight Candida genomes.</title>
        <authorList>
            <person name="Butler G."/>
            <person name="Rasmussen M.D."/>
            <person name="Lin M.F."/>
            <person name="Santos M.A."/>
            <person name="Sakthikumar S."/>
            <person name="Munro C.A."/>
            <person name="Rheinbay E."/>
            <person name="Grabherr M."/>
            <person name="Forche A."/>
            <person name="Reedy J.L."/>
            <person name="Agrafioti I."/>
            <person name="Arnaud M.B."/>
            <person name="Bates S."/>
            <person name="Brown A.J."/>
            <person name="Brunke S."/>
            <person name="Costanzo M.C."/>
            <person name="Fitzpatrick D.A."/>
            <person name="de Groot P.W."/>
            <person name="Harris D."/>
            <person name="Hoyer L.L."/>
            <person name="Hube B."/>
            <person name="Klis F.M."/>
            <person name="Kodira C."/>
            <person name="Lennard N."/>
            <person name="Logue M.E."/>
            <person name="Martin R."/>
            <person name="Neiman A.M."/>
            <person name="Nikolaou E."/>
            <person name="Quail M.A."/>
            <person name="Quinn J."/>
            <person name="Santos M.C."/>
            <person name="Schmitzberger F.F."/>
            <person name="Sherlock G."/>
            <person name="Shah P."/>
            <person name="Silverstein K.A."/>
            <person name="Skrzypek M.S."/>
            <person name="Soll D."/>
            <person name="Staggs R."/>
            <person name="Stansfield I."/>
            <person name="Stumpf M.P."/>
            <person name="Sudbery P.E."/>
            <person name="Srikantha T."/>
            <person name="Zeng Q."/>
            <person name="Berman J."/>
            <person name="Berriman M."/>
            <person name="Heitman J."/>
            <person name="Gow N.A."/>
            <person name="Lorenz M.C."/>
            <person name="Birren B.W."/>
            <person name="Kellis M."/>
            <person name="Cuomo C.A."/>
        </authorList>
    </citation>
    <scope>NUCLEOTIDE SEQUENCE [LARGE SCALE GENOMIC DNA]</scope>
    <source>
        <strain evidence="9">ATCC MYA-3404 / T1</strain>
    </source>
</reference>
<dbReference type="Gene3D" id="3.30.2160.10">
    <property type="entry name" value="Hect, E3 ligase catalytic domain"/>
    <property type="match status" value="1"/>
</dbReference>
<dbReference type="CDD" id="cd00078">
    <property type="entry name" value="HECTc"/>
    <property type="match status" value="1"/>
</dbReference>
<organism evidence="8 9">
    <name type="scientific">Candida tropicalis (strain ATCC MYA-3404 / T1)</name>
    <name type="common">Yeast</name>
    <dbReference type="NCBI Taxonomy" id="294747"/>
    <lineage>
        <taxon>Eukaryota</taxon>
        <taxon>Fungi</taxon>
        <taxon>Dikarya</taxon>
        <taxon>Ascomycota</taxon>
        <taxon>Saccharomycotina</taxon>
        <taxon>Pichiomycetes</taxon>
        <taxon>Debaryomycetaceae</taxon>
        <taxon>Candida/Lodderomyces clade</taxon>
        <taxon>Candida</taxon>
    </lineage>
</organism>
<dbReference type="SMART" id="SM00119">
    <property type="entry name" value="HECTc"/>
    <property type="match status" value="1"/>
</dbReference>
<evidence type="ECO:0000313" key="8">
    <source>
        <dbReference type="EMBL" id="EER35341.1"/>
    </source>
</evidence>
<dbReference type="Gene3D" id="3.90.1750.10">
    <property type="entry name" value="Hect, E3 ligase catalytic domains"/>
    <property type="match status" value="1"/>
</dbReference>
<dbReference type="EC" id="2.3.2.26" evidence="2"/>
<evidence type="ECO:0000256" key="6">
    <source>
        <dbReference type="SAM" id="Coils"/>
    </source>
</evidence>
<evidence type="ECO:0000256" key="5">
    <source>
        <dbReference type="PROSITE-ProRule" id="PRU00104"/>
    </source>
</evidence>
<dbReference type="SUPFAM" id="SSF48371">
    <property type="entry name" value="ARM repeat"/>
    <property type="match status" value="1"/>
</dbReference>
<protein>
    <recommendedName>
        <fullName evidence="2">HECT-type E3 ubiquitin transferase</fullName>
        <ecNumber evidence="2">2.3.2.26</ecNumber>
    </recommendedName>
</protein>